<feature type="compositionally biased region" description="Polar residues" evidence="1">
    <location>
        <begin position="1"/>
        <end position="26"/>
    </location>
</feature>
<evidence type="ECO:0000259" key="2">
    <source>
        <dbReference type="Pfam" id="PF08401"/>
    </source>
</evidence>
<feature type="region of interest" description="Disordered" evidence="1">
    <location>
        <begin position="1"/>
        <end position="35"/>
    </location>
</feature>
<dbReference type="GO" id="GO:0003697">
    <property type="term" value="F:single-stranded DNA binding"/>
    <property type="evidence" value="ECO:0007669"/>
    <property type="project" value="InterPro"/>
</dbReference>
<evidence type="ECO:0000256" key="1">
    <source>
        <dbReference type="SAM" id="MobiDB-lite"/>
    </source>
</evidence>
<dbReference type="Pfam" id="PF18818">
    <property type="entry name" value="MPTase-PolyVal"/>
    <property type="match status" value="1"/>
</dbReference>
<dbReference type="InterPro" id="IPR041459">
    <property type="entry name" value="MPTase-PolyVal"/>
</dbReference>
<name>A0A402TR37_SALER</name>
<dbReference type="InterPro" id="IPR017113">
    <property type="entry name" value="Antirestriction_ArdC"/>
</dbReference>
<comment type="caution">
    <text evidence="4">The sequence shown here is derived from an EMBL/GenBank/DDBJ whole genome shotgun (WGS) entry which is preliminary data.</text>
</comment>
<dbReference type="PIRSF" id="PIRSF037112">
    <property type="entry name" value="Antirestriction_ArdC"/>
    <property type="match status" value="1"/>
</dbReference>
<feature type="domain" description="N-terminal" evidence="2">
    <location>
        <begin position="43"/>
        <end position="157"/>
    </location>
</feature>
<dbReference type="Pfam" id="PF08401">
    <property type="entry name" value="ArdcN"/>
    <property type="match status" value="1"/>
</dbReference>
<evidence type="ECO:0000313" key="4">
    <source>
        <dbReference type="EMBL" id="MIT93409.1"/>
    </source>
</evidence>
<dbReference type="EMBL" id="RSTU01000035">
    <property type="protein sequence ID" value="MIT93409.1"/>
    <property type="molecule type" value="Genomic_DNA"/>
</dbReference>
<dbReference type="Proteomes" id="UP000839515">
    <property type="component" value="Unassembled WGS sequence"/>
</dbReference>
<dbReference type="RefSeq" id="WP_079955385.1">
    <property type="nucleotide sequence ID" value="NZ_MYVW01000011.1"/>
</dbReference>
<gene>
    <name evidence="4" type="ORF">ATP91_24535</name>
</gene>
<sequence>MTMIQHTQTSAPNTAPATSVSPLEQSGSSKTKFAKGKAKPKTDIYQVVTDSIVEALEMGVKPWVCPWKRNGAVSGIPSNFSTGTAYSGMNIMLLWCSAAKQGFTDSRWLTYNQAKEQGAQVRKGETGTTAIFYKTLEKENDAGDLEFIPMLKTFTVFNIEQIDGLKMGANDGAEIAPQPLDVFDPLPQVENLFKRSGANITERGQQAFYQPSTDEIWLPERHLFADAANFYATGLHELVHWTGAKSRLDREKGNKFGSEKYAFEELIAELGSAFLMADLGVSGEVQHESYIASWLKSLKDDKRYIFKAASAASKAHRFLMDC</sequence>
<proteinExistence type="predicted"/>
<reference evidence="4" key="1">
    <citation type="submission" date="2018-08" db="EMBL/GenBank/DDBJ databases">
        <authorList>
            <consortium name="GenomeTrakr network: Whole genome sequencing for foodborne pathogen traceback"/>
        </authorList>
    </citation>
    <scope>NUCLEOTIDE SEQUENCE [LARGE SCALE GENOMIC DNA]</scope>
    <source>
        <strain evidence="4">CFSAN034428</strain>
    </source>
</reference>
<organism evidence="4">
    <name type="scientific">Salmonella enterica</name>
    <name type="common">Salmonella choleraesuis</name>
    <dbReference type="NCBI Taxonomy" id="28901"/>
    <lineage>
        <taxon>Bacteria</taxon>
        <taxon>Pseudomonadati</taxon>
        <taxon>Pseudomonadota</taxon>
        <taxon>Gammaproteobacteria</taxon>
        <taxon>Enterobacterales</taxon>
        <taxon>Enterobacteriaceae</taxon>
        <taxon>Salmonella</taxon>
    </lineage>
</organism>
<protein>
    <submittedName>
        <fullName evidence="4">DUF1738 domain-containing protein</fullName>
    </submittedName>
</protein>
<dbReference type="AlphaFoldDB" id="A0A402TR37"/>
<feature type="domain" description="Polyvalent protein metallopeptidase" evidence="3">
    <location>
        <begin position="188"/>
        <end position="310"/>
    </location>
</feature>
<accession>A0A402TR37</accession>
<dbReference type="InterPro" id="IPR013610">
    <property type="entry name" value="ArdC_N"/>
</dbReference>
<evidence type="ECO:0000259" key="3">
    <source>
        <dbReference type="Pfam" id="PF18818"/>
    </source>
</evidence>